<feature type="compositionally biased region" description="Gly residues" evidence="1">
    <location>
        <begin position="16"/>
        <end position="31"/>
    </location>
</feature>
<evidence type="ECO:0000313" key="3">
    <source>
        <dbReference type="Proteomes" id="UP000265520"/>
    </source>
</evidence>
<proteinExistence type="predicted"/>
<comment type="caution">
    <text evidence="2">The sequence shown here is derived from an EMBL/GenBank/DDBJ whole genome shotgun (WGS) entry which is preliminary data.</text>
</comment>
<dbReference type="Proteomes" id="UP000265520">
    <property type="component" value="Unassembled WGS sequence"/>
</dbReference>
<dbReference type="EMBL" id="LXQA010590083">
    <property type="protein sequence ID" value="MCI60901.1"/>
    <property type="molecule type" value="Genomic_DNA"/>
</dbReference>
<feature type="region of interest" description="Disordered" evidence="1">
    <location>
        <begin position="1"/>
        <end position="31"/>
    </location>
</feature>
<keyword evidence="3" id="KW-1185">Reference proteome</keyword>
<evidence type="ECO:0000313" key="2">
    <source>
        <dbReference type="EMBL" id="MCI60901.1"/>
    </source>
</evidence>
<organism evidence="2 3">
    <name type="scientific">Trifolium medium</name>
    <dbReference type="NCBI Taxonomy" id="97028"/>
    <lineage>
        <taxon>Eukaryota</taxon>
        <taxon>Viridiplantae</taxon>
        <taxon>Streptophyta</taxon>
        <taxon>Embryophyta</taxon>
        <taxon>Tracheophyta</taxon>
        <taxon>Spermatophyta</taxon>
        <taxon>Magnoliopsida</taxon>
        <taxon>eudicotyledons</taxon>
        <taxon>Gunneridae</taxon>
        <taxon>Pentapetalae</taxon>
        <taxon>rosids</taxon>
        <taxon>fabids</taxon>
        <taxon>Fabales</taxon>
        <taxon>Fabaceae</taxon>
        <taxon>Papilionoideae</taxon>
        <taxon>50 kb inversion clade</taxon>
        <taxon>NPAAA clade</taxon>
        <taxon>Hologalegina</taxon>
        <taxon>IRL clade</taxon>
        <taxon>Trifolieae</taxon>
        <taxon>Trifolium</taxon>
    </lineage>
</organism>
<accession>A0A392TID8</accession>
<evidence type="ECO:0000256" key="1">
    <source>
        <dbReference type="SAM" id="MobiDB-lite"/>
    </source>
</evidence>
<protein>
    <submittedName>
        <fullName evidence="2">Uncharacterized protein</fullName>
    </submittedName>
</protein>
<name>A0A392TID8_9FABA</name>
<reference evidence="2 3" key="1">
    <citation type="journal article" date="2018" name="Front. Plant Sci.">
        <title>Red Clover (Trifolium pratense) and Zigzag Clover (T. medium) - A Picture of Genomic Similarities and Differences.</title>
        <authorList>
            <person name="Dluhosova J."/>
            <person name="Istvanek J."/>
            <person name="Nedelnik J."/>
            <person name="Repkova J."/>
        </authorList>
    </citation>
    <scope>NUCLEOTIDE SEQUENCE [LARGE SCALE GENOMIC DNA]</scope>
    <source>
        <strain evidence="3">cv. 10/8</strain>
        <tissue evidence="2">Leaf</tissue>
    </source>
</reference>
<dbReference type="AlphaFoldDB" id="A0A392TID8"/>
<feature type="non-terminal residue" evidence="2">
    <location>
        <position position="1"/>
    </location>
</feature>
<sequence length="85" mass="8733">TKRSRGISRGNCSWAGAGGGDGGGDSDGYGVGEGVGSRAPLLFLDLILVVPEEEPTSSPFPCLDFLKGFFMVMGGLCEIFVGFLG</sequence>